<reference evidence="1 2" key="1">
    <citation type="submission" date="2011-08" db="EMBL/GenBank/DDBJ databases">
        <authorList>
            <person name="Weinstock G."/>
            <person name="Sodergren E."/>
            <person name="Clifton S."/>
            <person name="Fulton L."/>
            <person name="Fulton B."/>
            <person name="Courtney L."/>
            <person name="Fronick C."/>
            <person name="Harrison M."/>
            <person name="Strong C."/>
            <person name="Farmer C."/>
            <person name="Delahaunty K."/>
            <person name="Markovic C."/>
            <person name="Hall O."/>
            <person name="Minx P."/>
            <person name="Tomlinson C."/>
            <person name="Mitreva M."/>
            <person name="Hou S."/>
            <person name="Chen J."/>
            <person name="Wollam A."/>
            <person name="Pepin K.H."/>
            <person name="Johnson M."/>
            <person name="Bhonagiri V."/>
            <person name="Zhang X."/>
            <person name="Suruliraj S."/>
            <person name="Warren W."/>
            <person name="Chinwalla A."/>
            <person name="Mardis E.R."/>
            <person name="Wilson R.K."/>
        </authorList>
    </citation>
    <scope>NUCLEOTIDE SEQUENCE [LARGE SCALE GENOMIC DNA]</scope>
    <source>
        <strain evidence="1 2">F0432</strain>
    </source>
</reference>
<sequence>MNASQETFSRISLMILMEVVSAAKKGSPLHEQLGMSRETFNLLSGANIDEWYSLAGTPFLEMRINDRTLNLAIQHVLQSRDKDALLKDAMRNGASRDIMQLYAAMSHNDFNRLRQELQLEAIRRRPSRINEEDYAQLSALHSEYGTHHAIHNRLDHLRCLNHLAVKSGIDINRIYHYYYRENSNLFSPERGKERG</sequence>
<evidence type="ECO:0000313" key="2">
    <source>
        <dbReference type="Proteomes" id="UP000004750"/>
    </source>
</evidence>
<dbReference type="InterPro" id="IPR021364">
    <property type="entry name" value="DUF2857"/>
</dbReference>
<dbReference type="RefSeq" id="WP_006984967.1">
    <property type="nucleotide sequence ID" value="NZ_JH417908.1"/>
</dbReference>
<dbReference type="EMBL" id="AGCM01000048">
    <property type="protein sequence ID" value="EHM55111.1"/>
    <property type="molecule type" value="Genomic_DNA"/>
</dbReference>
<protein>
    <recommendedName>
        <fullName evidence="3">DUF2857 domain-containing protein</fullName>
    </recommendedName>
</protein>
<comment type="caution">
    <text evidence="1">The sequence shown here is derived from an EMBL/GenBank/DDBJ whole genome shotgun (WGS) entry which is preliminary data.</text>
</comment>
<dbReference type="Proteomes" id="UP000004750">
    <property type="component" value="Unassembled WGS sequence"/>
</dbReference>
<evidence type="ECO:0008006" key="3">
    <source>
        <dbReference type="Google" id="ProtNLM"/>
    </source>
</evidence>
<dbReference type="Pfam" id="PF11198">
    <property type="entry name" value="DUF2857"/>
    <property type="match status" value="1"/>
</dbReference>
<gene>
    <name evidence="1" type="ORF">HMPREF9080_00948</name>
</gene>
<organism evidence="1 2">
    <name type="scientific">Cardiobacterium valvarum F0432</name>
    <dbReference type="NCBI Taxonomy" id="797473"/>
    <lineage>
        <taxon>Bacteria</taxon>
        <taxon>Pseudomonadati</taxon>
        <taxon>Pseudomonadota</taxon>
        <taxon>Gammaproteobacteria</taxon>
        <taxon>Cardiobacteriales</taxon>
        <taxon>Cardiobacteriaceae</taxon>
        <taxon>Cardiobacterium</taxon>
    </lineage>
</organism>
<evidence type="ECO:0000313" key="1">
    <source>
        <dbReference type="EMBL" id="EHM55111.1"/>
    </source>
</evidence>
<name>G9ZDW4_9GAMM</name>
<dbReference type="HOGENOM" id="CLU_1394136_0_0_6"/>
<dbReference type="AlphaFoldDB" id="G9ZDW4"/>
<dbReference type="STRING" id="797473.HMPREF9080_00948"/>
<proteinExistence type="predicted"/>
<accession>G9ZDW4</accession>